<evidence type="ECO:0000313" key="2">
    <source>
        <dbReference type="Proteomes" id="UP000237271"/>
    </source>
</evidence>
<comment type="caution">
    <text evidence="1">The sequence shown here is derived from an EMBL/GenBank/DDBJ whole genome shotgun (WGS) entry which is preliminary data.</text>
</comment>
<protein>
    <submittedName>
        <fullName evidence="1">Uncharacterized protein</fullName>
    </submittedName>
</protein>
<dbReference type="OrthoDB" id="126050at2759"/>
<keyword evidence="2" id="KW-1185">Reference proteome</keyword>
<sequence>MEEPDEAMVQVPTDGMPIAVYSPLQPLTEHELRLTQETTTRRTVIRGSETKCQVKPWSSMQLPRIRNAEQIGQVQLQQDLLAEQSSDYLQAQSDRQSALIKQQQEMRRQMDEHRHYLEEQYKVLRAAEQPVGLQGQDWRVCQRPCNHIYRLGGVLLRKVKRSHVMNNHQKLLLSLWQQDKRFALNGFELQDAESRLSRLMAHFYEIIDRLNYEDVVHTEP</sequence>
<dbReference type="EMBL" id="NCKW01000118">
    <property type="protein sequence ID" value="POM81280.1"/>
    <property type="molecule type" value="Genomic_DNA"/>
</dbReference>
<gene>
    <name evidence="1" type="ORF">PHPALM_773</name>
</gene>
<reference evidence="1 2" key="1">
    <citation type="journal article" date="2017" name="Genome Biol. Evol.">
        <title>Phytophthora megakarya and P. palmivora, closely related causal agents of cacao black pod rot, underwent increases in genome sizes and gene numbers by different mechanisms.</title>
        <authorList>
            <person name="Ali S.S."/>
            <person name="Shao J."/>
            <person name="Lary D.J."/>
            <person name="Kronmiller B."/>
            <person name="Shen D."/>
            <person name="Strem M.D."/>
            <person name="Amoako-Attah I."/>
            <person name="Akrofi A.Y."/>
            <person name="Begoude B.A."/>
            <person name="Ten Hoopen G.M."/>
            <person name="Coulibaly K."/>
            <person name="Kebe B.I."/>
            <person name="Melnick R.L."/>
            <person name="Guiltinan M.J."/>
            <person name="Tyler B.M."/>
            <person name="Meinhardt L.W."/>
            <person name="Bailey B.A."/>
        </authorList>
    </citation>
    <scope>NUCLEOTIDE SEQUENCE [LARGE SCALE GENOMIC DNA]</scope>
    <source>
        <strain evidence="2">sbr112.9</strain>
    </source>
</reference>
<evidence type="ECO:0000313" key="1">
    <source>
        <dbReference type="EMBL" id="POM81280.1"/>
    </source>
</evidence>
<dbReference type="Proteomes" id="UP000237271">
    <property type="component" value="Unassembled WGS sequence"/>
</dbReference>
<name>A0A2P4YU02_9STRA</name>
<accession>A0A2P4YU02</accession>
<dbReference type="AlphaFoldDB" id="A0A2P4YU02"/>
<proteinExistence type="predicted"/>
<organism evidence="1 2">
    <name type="scientific">Phytophthora palmivora</name>
    <dbReference type="NCBI Taxonomy" id="4796"/>
    <lineage>
        <taxon>Eukaryota</taxon>
        <taxon>Sar</taxon>
        <taxon>Stramenopiles</taxon>
        <taxon>Oomycota</taxon>
        <taxon>Peronosporomycetes</taxon>
        <taxon>Peronosporales</taxon>
        <taxon>Peronosporaceae</taxon>
        <taxon>Phytophthora</taxon>
    </lineage>
</organism>